<evidence type="ECO:0000256" key="1">
    <source>
        <dbReference type="SAM" id="MobiDB-lite"/>
    </source>
</evidence>
<keyword evidence="3" id="KW-1185">Reference proteome</keyword>
<comment type="caution">
    <text evidence="2">The sequence shown here is derived from an EMBL/GenBank/DDBJ whole genome shotgun (WGS) entry which is preliminary data.</text>
</comment>
<evidence type="ECO:0000313" key="3">
    <source>
        <dbReference type="Proteomes" id="UP001465755"/>
    </source>
</evidence>
<proteinExistence type="predicted"/>
<dbReference type="Proteomes" id="UP001465755">
    <property type="component" value="Unassembled WGS sequence"/>
</dbReference>
<evidence type="ECO:0000313" key="2">
    <source>
        <dbReference type="EMBL" id="KAK9808484.1"/>
    </source>
</evidence>
<sequence>MRSSYSEWQAFLQHLHPTRPRCAGHHREDYLGESTMERRKGWDLSFDLLPEKTRARPTRSAPPLLGPGEVADEIRQRPPPPERAGPHNAPAANAFVIPDPSVGENSIQRSTASAASSDALPAAPALARRPPRTPALPDVSTPPIHLRCRPPLSTNARGQQKYLPRIPTAAGRFTHGYWWKSKSDNYQIGVTVNGERVVRGTADTEREAADMAWDLFTELAGKANIYVPPKTPLVEYAAVAGQGRCSLPTPPPMPASPTKSQSQSTQQRSASNSFQQRSQGSVRQSFGFPPECHRDFGW</sequence>
<dbReference type="EMBL" id="JALJOQ010000022">
    <property type="protein sequence ID" value="KAK9808484.1"/>
    <property type="molecule type" value="Genomic_DNA"/>
</dbReference>
<feature type="compositionally biased region" description="Low complexity" evidence="1">
    <location>
        <begin position="109"/>
        <end position="128"/>
    </location>
</feature>
<feature type="compositionally biased region" description="Polar residues" evidence="1">
    <location>
        <begin position="274"/>
        <end position="284"/>
    </location>
</feature>
<accession>A0AAW1PKQ4</accession>
<reference evidence="2 3" key="1">
    <citation type="journal article" date="2024" name="Nat. Commun.">
        <title>Phylogenomics reveals the evolutionary origins of lichenization in chlorophyte algae.</title>
        <authorList>
            <person name="Puginier C."/>
            <person name="Libourel C."/>
            <person name="Otte J."/>
            <person name="Skaloud P."/>
            <person name="Haon M."/>
            <person name="Grisel S."/>
            <person name="Petersen M."/>
            <person name="Berrin J.G."/>
            <person name="Delaux P.M."/>
            <person name="Dal Grande F."/>
            <person name="Keller J."/>
        </authorList>
    </citation>
    <scope>NUCLEOTIDE SEQUENCE [LARGE SCALE GENOMIC DNA]</scope>
    <source>
        <strain evidence="2 3">SAG 2036</strain>
    </source>
</reference>
<organism evidence="2 3">
    <name type="scientific">Symbiochloris irregularis</name>
    <dbReference type="NCBI Taxonomy" id="706552"/>
    <lineage>
        <taxon>Eukaryota</taxon>
        <taxon>Viridiplantae</taxon>
        <taxon>Chlorophyta</taxon>
        <taxon>core chlorophytes</taxon>
        <taxon>Trebouxiophyceae</taxon>
        <taxon>Trebouxiales</taxon>
        <taxon>Trebouxiaceae</taxon>
        <taxon>Symbiochloris</taxon>
    </lineage>
</organism>
<feature type="compositionally biased region" description="Low complexity" evidence="1">
    <location>
        <begin position="256"/>
        <end position="273"/>
    </location>
</feature>
<dbReference type="AlphaFoldDB" id="A0AAW1PKQ4"/>
<protein>
    <recommendedName>
        <fullName evidence="4">AP2/ERF domain-containing protein</fullName>
    </recommendedName>
</protein>
<feature type="region of interest" description="Disordered" evidence="1">
    <location>
        <begin position="245"/>
        <end position="298"/>
    </location>
</feature>
<evidence type="ECO:0008006" key="4">
    <source>
        <dbReference type="Google" id="ProtNLM"/>
    </source>
</evidence>
<name>A0AAW1PKQ4_9CHLO</name>
<gene>
    <name evidence="2" type="ORF">WJX73_000005</name>
</gene>
<feature type="region of interest" description="Disordered" evidence="1">
    <location>
        <begin position="53"/>
        <end position="158"/>
    </location>
</feature>